<dbReference type="RefSeq" id="WP_046371411.1">
    <property type="nucleotide sequence ID" value="NZ_BBWV01000005.1"/>
</dbReference>
<gene>
    <name evidence="1" type="ORF">FPE01S_05_00890</name>
</gene>
<proteinExistence type="predicted"/>
<accession>A0A0E9N6F5</accession>
<name>A0A0E9N6F5_9BACT</name>
<comment type="caution">
    <text evidence="1">The sequence shown here is derived from an EMBL/GenBank/DDBJ whole genome shotgun (WGS) entry which is preliminary data.</text>
</comment>
<dbReference type="OrthoDB" id="880927at2"/>
<protein>
    <submittedName>
        <fullName evidence="1">Uncharacterized protein</fullName>
    </submittedName>
</protein>
<sequence length="162" mass="18386">MANKTIVSAAPRSWKRTILTPKELAVRVAFMKAIRYVRRVKADPEMRAWYIQANGGNRSVTRTAFNDMMFGPELSDLRMEGYDGGGGQNLVVKAEDNFRVWRVVFALYAADGSLLETGEAVCRYVFHWVYTTQKTNPLLQGMKIRVIAWDLPGNEAVLKRVL</sequence>
<evidence type="ECO:0000313" key="1">
    <source>
        <dbReference type="EMBL" id="GAO45394.1"/>
    </source>
</evidence>
<dbReference type="STRING" id="1220578.FPE01S_05_00890"/>
<keyword evidence="2" id="KW-1185">Reference proteome</keyword>
<organism evidence="1 2">
    <name type="scientific">Flavihumibacter petaseus NBRC 106054</name>
    <dbReference type="NCBI Taxonomy" id="1220578"/>
    <lineage>
        <taxon>Bacteria</taxon>
        <taxon>Pseudomonadati</taxon>
        <taxon>Bacteroidota</taxon>
        <taxon>Chitinophagia</taxon>
        <taxon>Chitinophagales</taxon>
        <taxon>Chitinophagaceae</taxon>
        <taxon>Flavihumibacter</taxon>
    </lineage>
</organism>
<reference evidence="1 2" key="1">
    <citation type="submission" date="2015-04" db="EMBL/GenBank/DDBJ databases">
        <title>Whole genome shotgun sequence of Flavihumibacter petaseus NBRC 106054.</title>
        <authorList>
            <person name="Miyazawa S."/>
            <person name="Hosoyama A."/>
            <person name="Hashimoto M."/>
            <person name="Noguchi M."/>
            <person name="Tsuchikane K."/>
            <person name="Ohji S."/>
            <person name="Yamazoe A."/>
            <person name="Ichikawa N."/>
            <person name="Kimura A."/>
            <person name="Fujita N."/>
        </authorList>
    </citation>
    <scope>NUCLEOTIDE SEQUENCE [LARGE SCALE GENOMIC DNA]</scope>
    <source>
        <strain evidence="1 2">NBRC 106054</strain>
    </source>
</reference>
<dbReference type="AlphaFoldDB" id="A0A0E9N6F5"/>
<evidence type="ECO:0000313" key="2">
    <source>
        <dbReference type="Proteomes" id="UP000033121"/>
    </source>
</evidence>
<dbReference type="EMBL" id="BBWV01000005">
    <property type="protein sequence ID" value="GAO45394.1"/>
    <property type="molecule type" value="Genomic_DNA"/>
</dbReference>
<dbReference type="Proteomes" id="UP000033121">
    <property type="component" value="Unassembled WGS sequence"/>
</dbReference>